<dbReference type="InterPro" id="IPR005158">
    <property type="entry name" value="BTAD"/>
</dbReference>
<dbReference type="Pfam" id="PF00486">
    <property type="entry name" value="Trans_reg_C"/>
    <property type="match status" value="1"/>
</dbReference>
<sequence>MPNRGWEFRLLGPVEVGQGDTTITLARRAQRCLLGLLLLDAGRVVPVGRLLELLWDDDPPANARGILHSHVARLRGTLDPDRTGSRGFRLLRQGDGYLAETDVGAVDVHRFRDLVGQARRSAGPGGRSRLLTDALACWRGPLLADAATDRLRDRLGVGLEELRLAAIEARAEAELECGRHRELLPELADLVRQHPLRERLIRAHMIALYRDGRRPDALAGYRRACGDFVRELGLEPTRELHELHDRMARADPSLHFEPSRASARRRSWRWSWRGAPSWTPRAPGYQPV</sequence>
<evidence type="ECO:0000256" key="3">
    <source>
        <dbReference type="ARBA" id="ARBA00023125"/>
    </source>
</evidence>
<dbReference type="InterPro" id="IPR011990">
    <property type="entry name" value="TPR-like_helical_dom_sf"/>
</dbReference>
<comment type="caution">
    <text evidence="7">The sequence shown here is derived from an EMBL/GenBank/DDBJ whole genome shotgun (WGS) entry which is preliminary data.</text>
</comment>
<dbReference type="SUPFAM" id="SSF46894">
    <property type="entry name" value="C-terminal effector domain of the bipartite response regulators"/>
    <property type="match status" value="1"/>
</dbReference>
<evidence type="ECO:0000256" key="4">
    <source>
        <dbReference type="ARBA" id="ARBA00023163"/>
    </source>
</evidence>
<name>A0A5M3XFJ0_9ACTN</name>
<keyword evidence="4" id="KW-0804">Transcription</keyword>
<dbReference type="GO" id="GO:0000160">
    <property type="term" value="P:phosphorelay signal transduction system"/>
    <property type="evidence" value="ECO:0007669"/>
    <property type="project" value="InterPro"/>
</dbReference>
<dbReference type="GO" id="GO:0006355">
    <property type="term" value="P:regulation of DNA-templated transcription"/>
    <property type="evidence" value="ECO:0007669"/>
    <property type="project" value="InterPro"/>
</dbReference>
<dbReference type="Gene3D" id="1.25.40.10">
    <property type="entry name" value="Tetratricopeptide repeat domain"/>
    <property type="match status" value="1"/>
</dbReference>
<dbReference type="CDD" id="cd15831">
    <property type="entry name" value="BTAD"/>
    <property type="match status" value="1"/>
</dbReference>
<dbReference type="Proteomes" id="UP000377595">
    <property type="component" value="Unassembled WGS sequence"/>
</dbReference>
<feature type="domain" description="OmpR/PhoB-type" evidence="6">
    <location>
        <begin position="1"/>
        <end position="101"/>
    </location>
</feature>
<dbReference type="AlphaFoldDB" id="A0A5M3XFJ0"/>
<dbReference type="EMBL" id="BLAF01000005">
    <property type="protein sequence ID" value="GES17723.1"/>
    <property type="molecule type" value="Genomic_DNA"/>
</dbReference>
<dbReference type="SMART" id="SM00862">
    <property type="entry name" value="Trans_reg_C"/>
    <property type="match status" value="1"/>
</dbReference>
<dbReference type="RefSeq" id="WP_155342903.1">
    <property type="nucleotide sequence ID" value="NZ_BAAAHM010000026.1"/>
</dbReference>
<dbReference type="Pfam" id="PF03704">
    <property type="entry name" value="BTAD"/>
    <property type="match status" value="1"/>
</dbReference>
<evidence type="ECO:0000256" key="5">
    <source>
        <dbReference type="PROSITE-ProRule" id="PRU01091"/>
    </source>
</evidence>
<evidence type="ECO:0000313" key="7">
    <source>
        <dbReference type="EMBL" id="GES17723.1"/>
    </source>
</evidence>
<evidence type="ECO:0000313" key="8">
    <source>
        <dbReference type="Proteomes" id="UP000377595"/>
    </source>
</evidence>
<dbReference type="PROSITE" id="PS51755">
    <property type="entry name" value="OMPR_PHOB"/>
    <property type="match status" value="1"/>
</dbReference>
<dbReference type="OrthoDB" id="4054020at2"/>
<organism evidence="7 8">
    <name type="scientific">Acrocarpospora pleiomorpha</name>
    <dbReference type="NCBI Taxonomy" id="90975"/>
    <lineage>
        <taxon>Bacteria</taxon>
        <taxon>Bacillati</taxon>
        <taxon>Actinomycetota</taxon>
        <taxon>Actinomycetes</taxon>
        <taxon>Streptosporangiales</taxon>
        <taxon>Streptosporangiaceae</taxon>
        <taxon>Acrocarpospora</taxon>
    </lineage>
</organism>
<dbReference type="InterPro" id="IPR051677">
    <property type="entry name" value="AfsR-DnrI-RedD_regulator"/>
</dbReference>
<evidence type="ECO:0000256" key="2">
    <source>
        <dbReference type="ARBA" id="ARBA00023015"/>
    </source>
</evidence>
<proteinExistence type="inferred from homology"/>
<evidence type="ECO:0000256" key="1">
    <source>
        <dbReference type="ARBA" id="ARBA00005820"/>
    </source>
</evidence>
<dbReference type="InterPro" id="IPR001867">
    <property type="entry name" value="OmpR/PhoB-type_DNA-bd"/>
</dbReference>
<evidence type="ECO:0000259" key="6">
    <source>
        <dbReference type="PROSITE" id="PS51755"/>
    </source>
</evidence>
<dbReference type="Gene3D" id="1.10.10.10">
    <property type="entry name" value="Winged helix-like DNA-binding domain superfamily/Winged helix DNA-binding domain"/>
    <property type="match status" value="1"/>
</dbReference>
<dbReference type="InterPro" id="IPR036388">
    <property type="entry name" value="WH-like_DNA-bd_sf"/>
</dbReference>
<keyword evidence="8" id="KW-1185">Reference proteome</keyword>
<dbReference type="PANTHER" id="PTHR35807">
    <property type="entry name" value="TRANSCRIPTIONAL REGULATOR REDD-RELATED"/>
    <property type="match status" value="1"/>
</dbReference>
<keyword evidence="2" id="KW-0805">Transcription regulation</keyword>
<reference evidence="7 8" key="1">
    <citation type="submission" date="2019-10" db="EMBL/GenBank/DDBJ databases">
        <title>Whole genome shotgun sequence of Acrocarpospora pleiomorpha NBRC 16267.</title>
        <authorList>
            <person name="Ichikawa N."/>
            <person name="Kimura A."/>
            <person name="Kitahashi Y."/>
            <person name="Komaki H."/>
            <person name="Oguchi A."/>
        </authorList>
    </citation>
    <scope>NUCLEOTIDE SEQUENCE [LARGE SCALE GENOMIC DNA]</scope>
    <source>
        <strain evidence="7 8">NBRC 16267</strain>
    </source>
</reference>
<dbReference type="PANTHER" id="PTHR35807:SF1">
    <property type="entry name" value="TRANSCRIPTIONAL REGULATOR REDD"/>
    <property type="match status" value="1"/>
</dbReference>
<dbReference type="GO" id="GO:0003677">
    <property type="term" value="F:DNA binding"/>
    <property type="evidence" value="ECO:0007669"/>
    <property type="project" value="UniProtKB-UniRule"/>
</dbReference>
<dbReference type="InterPro" id="IPR016032">
    <property type="entry name" value="Sig_transdc_resp-reg_C-effctor"/>
</dbReference>
<gene>
    <name evidence="7" type="ORF">Aple_006180</name>
</gene>
<dbReference type="SMART" id="SM01043">
    <property type="entry name" value="BTAD"/>
    <property type="match status" value="1"/>
</dbReference>
<dbReference type="SUPFAM" id="SSF48452">
    <property type="entry name" value="TPR-like"/>
    <property type="match status" value="1"/>
</dbReference>
<keyword evidence="3 5" id="KW-0238">DNA-binding</keyword>
<accession>A0A5M3XFJ0</accession>
<comment type="similarity">
    <text evidence="1">Belongs to the AfsR/DnrI/RedD regulatory family.</text>
</comment>
<protein>
    <recommendedName>
        <fullName evidence="6">OmpR/PhoB-type domain-containing protein</fullName>
    </recommendedName>
</protein>
<feature type="DNA-binding region" description="OmpR/PhoB-type" evidence="5">
    <location>
        <begin position="1"/>
        <end position="101"/>
    </location>
</feature>